<proteinExistence type="predicted"/>
<dbReference type="HOGENOM" id="CLU_1255112_0_0_4"/>
<dbReference type="RefSeq" id="WP_013899381.1">
    <property type="nucleotide sequence ID" value="NC_015677.1"/>
</dbReference>
<dbReference type="OrthoDB" id="8914005at2"/>
<organism evidence="2 3">
    <name type="scientific">Ramlibacter tataouinensis (strain ATCC BAA-407 / DSM 14655 / LMG 21543 / TTB310)</name>
    <dbReference type="NCBI Taxonomy" id="365046"/>
    <lineage>
        <taxon>Bacteria</taxon>
        <taxon>Pseudomonadati</taxon>
        <taxon>Pseudomonadota</taxon>
        <taxon>Betaproteobacteria</taxon>
        <taxon>Burkholderiales</taxon>
        <taxon>Comamonadaceae</taxon>
        <taxon>Ramlibacter</taxon>
    </lineage>
</organism>
<reference evidence="3" key="1">
    <citation type="submission" date="2006-01" db="EMBL/GenBank/DDBJ databases">
        <title>Genome of the cyst-dividing bacterium Ramlibacter tataouinensis.</title>
        <authorList>
            <person name="Barakat M."/>
            <person name="Ortet P."/>
            <person name="De Luca G."/>
            <person name="Jourlin-Castelli C."/>
            <person name="Ansaldi M."/>
            <person name="Py B."/>
            <person name="Fichant G."/>
            <person name="Coutinho P."/>
            <person name="Voulhoux R."/>
            <person name="Bastien O."/>
            <person name="Roy S."/>
            <person name="Marechal E."/>
            <person name="Henrissat B."/>
            <person name="Quentin Y."/>
            <person name="Noirot P."/>
            <person name="Filloux A."/>
            <person name="Mejean V."/>
            <person name="DuBow M."/>
            <person name="Barras F."/>
            <person name="Heulin T."/>
        </authorList>
    </citation>
    <scope>NUCLEOTIDE SEQUENCE [LARGE SCALE GENOMIC DNA]</scope>
    <source>
        <strain evidence="3">ATCC BAA-407 / DSM 14655 / LMG 21543 / TTB310</strain>
    </source>
</reference>
<dbReference type="AlphaFoldDB" id="F5Y361"/>
<feature type="domain" description="EF-hand" evidence="1">
    <location>
        <begin position="199"/>
        <end position="220"/>
    </location>
</feature>
<dbReference type="Pfam" id="PF13202">
    <property type="entry name" value="EF-hand_5"/>
    <property type="match status" value="2"/>
</dbReference>
<dbReference type="EMBL" id="CP000245">
    <property type="protein sequence ID" value="AEG91148.1"/>
    <property type="molecule type" value="Genomic_DNA"/>
</dbReference>
<name>F5Y361_RAMTT</name>
<dbReference type="STRING" id="365046.Rta_00870"/>
<keyword evidence="3" id="KW-1185">Reference proteome</keyword>
<dbReference type="PATRIC" id="fig|365046.3.peg.90"/>
<sequence length="220" mass="22068">MKSRPSPSASSQRSRHWPWAAVALLAVGAAALWTTGVQAQTAGARSGQRSVQAAPNPVPANRAATFGLPNPAGLPSPTPFPGGLPPVVIPSAASPTGAPGFADPGFAGPGSVGTPGTGGVGVVITPPLPFPDGSAGNPTAVLGAGAGPGIPAFPQTVSSGAGPYTPVEVARSFITADANRDGELTQGEWWRLAIRPGSFEAMDRNFDGRISRSEYDDGLR</sequence>
<dbReference type="KEGG" id="rta:Rta_00870"/>
<gene>
    <name evidence="2" type="ordered locus">Rta_00870</name>
</gene>
<protein>
    <recommendedName>
        <fullName evidence="1">EF-hand domain-containing protein</fullName>
    </recommendedName>
</protein>
<accession>F5Y361</accession>
<dbReference type="InterPro" id="IPR011992">
    <property type="entry name" value="EF-hand-dom_pair"/>
</dbReference>
<dbReference type="GO" id="GO:0005509">
    <property type="term" value="F:calcium ion binding"/>
    <property type="evidence" value="ECO:0007669"/>
    <property type="project" value="InterPro"/>
</dbReference>
<dbReference type="PROSITE" id="PS50222">
    <property type="entry name" value="EF_HAND_2"/>
    <property type="match status" value="1"/>
</dbReference>
<evidence type="ECO:0000259" key="1">
    <source>
        <dbReference type="PROSITE" id="PS50222"/>
    </source>
</evidence>
<dbReference type="Gene3D" id="1.10.238.10">
    <property type="entry name" value="EF-hand"/>
    <property type="match status" value="1"/>
</dbReference>
<evidence type="ECO:0000313" key="3">
    <source>
        <dbReference type="Proteomes" id="UP000008385"/>
    </source>
</evidence>
<dbReference type="Proteomes" id="UP000008385">
    <property type="component" value="Chromosome"/>
</dbReference>
<dbReference type="SUPFAM" id="SSF47473">
    <property type="entry name" value="EF-hand"/>
    <property type="match status" value="1"/>
</dbReference>
<evidence type="ECO:0000313" key="2">
    <source>
        <dbReference type="EMBL" id="AEG91148.1"/>
    </source>
</evidence>
<reference evidence="2 3" key="2">
    <citation type="journal article" date="2011" name="PLoS ONE">
        <title>The Cyst-Dividing Bacterium Ramlibacter tataouinensis TTB310 Genome Reveals a Well-Stocked Toolbox for Adaptation to a Desert Environment.</title>
        <authorList>
            <person name="De Luca G."/>
            <person name="Barakat M."/>
            <person name="Ortet P."/>
            <person name="Fochesato S."/>
            <person name="Jourlin-Castelli C."/>
            <person name="Ansaldi M."/>
            <person name="Py B."/>
            <person name="Fichant G."/>
            <person name="Coutinho P.M."/>
            <person name="Voulhoux R."/>
            <person name="Bastien O."/>
            <person name="Marechal E."/>
            <person name="Henrissat B."/>
            <person name="Quentin Y."/>
            <person name="Noirot P."/>
            <person name="Filloux A."/>
            <person name="Mejean V."/>
            <person name="Dubow M.S."/>
            <person name="Barras F."/>
            <person name="Barbe V."/>
            <person name="Weissenbach J."/>
            <person name="Mihalcescu I."/>
            <person name="Vermeglio A."/>
            <person name="Achouak W."/>
            <person name="Heulin T."/>
        </authorList>
    </citation>
    <scope>NUCLEOTIDE SEQUENCE [LARGE SCALE GENOMIC DNA]</scope>
    <source>
        <strain evidence="3">ATCC BAA-407 / DSM 14655 / LMG 21543 / TTB310</strain>
    </source>
</reference>
<dbReference type="InterPro" id="IPR002048">
    <property type="entry name" value="EF_hand_dom"/>
</dbReference>